<dbReference type="RefSeq" id="WP_184404952.1">
    <property type="nucleotide sequence ID" value="NZ_JACHHJ010000004.1"/>
</dbReference>
<feature type="chain" id="PRO_5033063678" evidence="12">
    <location>
        <begin position="27"/>
        <end position="803"/>
    </location>
</feature>
<evidence type="ECO:0000256" key="11">
    <source>
        <dbReference type="SAM" id="MobiDB-lite"/>
    </source>
</evidence>
<evidence type="ECO:0000256" key="5">
    <source>
        <dbReference type="ARBA" id="ARBA00022729"/>
    </source>
</evidence>
<dbReference type="Pfam" id="PF00082">
    <property type="entry name" value="Peptidase_S8"/>
    <property type="match status" value="1"/>
</dbReference>
<dbReference type="AlphaFoldDB" id="A0A841PQ73"/>
<protein>
    <submittedName>
        <fullName evidence="16">Minor extracellular serine protease Vpr</fullName>
        <ecNumber evidence="16">3.4.21.-</ecNumber>
    </submittedName>
</protein>
<keyword evidence="2" id="KW-0134">Cell wall</keyword>
<keyword evidence="5 12" id="KW-0732">Signal</keyword>
<evidence type="ECO:0000256" key="8">
    <source>
        <dbReference type="PIRSR" id="PIRSR615500-1"/>
    </source>
</evidence>
<dbReference type="InterPro" id="IPR000209">
    <property type="entry name" value="Peptidase_S8/S53_dom"/>
</dbReference>
<feature type="signal peptide" evidence="12">
    <location>
        <begin position="1"/>
        <end position="26"/>
    </location>
</feature>
<name>A0A841PQ73_9BACL</name>
<evidence type="ECO:0000256" key="4">
    <source>
        <dbReference type="ARBA" id="ARBA00022670"/>
    </source>
</evidence>
<dbReference type="Pfam" id="PF05922">
    <property type="entry name" value="Inhibitor_I9"/>
    <property type="match status" value="1"/>
</dbReference>
<keyword evidence="4 9" id="KW-0645">Protease</keyword>
<evidence type="ECO:0000256" key="1">
    <source>
        <dbReference type="ARBA" id="ARBA00011073"/>
    </source>
</evidence>
<dbReference type="PRINTS" id="PR00723">
    <property type="entry name" value="SUBTILISIN"/>
</dbReference>
<evidence type="ECO:0000256" key="9">
    <source>
        <dbReference type="PROSITE-ProRule" id="PRU01240"/>
    </source>
</evidence>
<proteinExistence type="inferred from homology"/>
<dbReference type="Proteomes" id="UP000568839">
    <property type="component" value="Unassembled WGS sequence"/>
</dbReference>
<evidence type="ECO:0000256" key="3">
    <source>
        <dbReference type="ARBA" id="ARBA00022525"/>
    </source>
</evidence>
<dbReference type="InterPro" id="IPR013783">
    <property type="entry name" value="Ig-like_fold"/>
</dbReference>
<feature type="active site" description="Charge relay system" evidence="8 9">
    <location>
        <position position="531"/>
    </location>
</feature>
<dbReference type="InterPro" id="IPR015500">
    <property type="entry name" value="Peptidase_S8_subtilisin-rel"/>
</dbReference>
<dbReference type="SUPFAM" id="SSF52743">
    <property type="entry name" value="Subtilisin-like"/>
    <property type="match status" value="1"/>
</dbReference>
<dbReference type="CDD" id="cd02133">
    <property type="entry name" value="PA_C5a_like"/>
    <property type="match status" value="1"/>
</dbReference>
<reference evidence="16 17" key="1">
    <citation type="submission" date="2020-08" db="EMBL/GenBank/DDBJ databases">
        <title>Genomic Encyclopedia of Type Strains, Phase IV (KMG-IV): sequencing the most valuable type-strain genomes for metagenomic binning, comparative biology and taxonomic classification.</title>
        <authorList>
            <person name="Goeker M."/>
        </authorList>
    </citation>
    <scope>NUCLEOTIDE SEQUENCE [LARGE SCALE GENOMIC DNA]</scope>
    <source>
        <strain evidence="16 17">DSM 21769</strain>
    </source>
</reference>
<evidence type="ECO:0000313" key="16">
    <source>
        <dbReference type="EMBL" id="MBB6450889.1"/>
    </source>
</evidence>
<evidence type="ECO:0000256" key="12">
    <source>
        <dbReference type="SAM" id="SignalP"/>
    </source>
</evidence>
<dbReference type="PROSITE" id="PS00137">
    <property type="entry name" value="SUBTILASE_HIS"/>
    <property type="match status" value="1"/>
</dbReference>
<evidence type="ECO:0000259" key="13">
    <source>
        <dbReference type="Pfam" id="PF00082"/>
    </source>
</evidence>
<dbReference type="InterPro" id="IPR023828">
    <property type="entry name" value="Peptidase_S8_Ser-AS"/>
</dbReference>
<dbReference type="EC" id="3.4.21.-" evidence="16"/>
<dbReference type="PANTHER" id="PTHR43806">
    <property type="entry name" value="PEPTIDASE S8"/>
    <property type="match status" value="1"/>
</dbReference>
<feature type="domain" description="PA" evidence="14">
    <location>
        <begin position="389"/>
        <end position="458"/>
    </location>
</feature>
<dbReference type="GO" id="GO:0006508">
    <property type="term" value="P:proteolysis"/>
    <property type="evidence" value="ECO:0007669"/>
    <property type="project" value="UniProtKB-KW"/>
</dbReference>
<comment type="similarity">
    <text evidence="1 9 10">Belongs to the peptidase S8 family.</text>
</comment>
<evidence type="ECO:0000256" key="10">
    <source>
        <dbReference type="RuleBase" id="RU003355"/>
    </source>
</evidence>
<dbReference type="Pfam" id="PF02225">
    <property type="entry name" value="PA"/>
    <property type="match status" value="1"/>
</dbReference>
<accession>A0A841PQ73</accession>
<evidence type="ECO:0000313" key="17">
    <source>
        <dbReference type="Proteomes" id="UP000568839"/>
    </source>
</evidence>
<dbReference type="CDD" id="cd07474">
    <property type="entry name" value="Peptidases_S8_subtilisin_Vpr-like"/>
    <property type="match status" value="1"/>
</dbReference>
<dbReference type="Gene3D" id="2.60.40.10">
    <property type="entry name" value="Immunoglobulins"/>
    <property type="match status" value="1"/>
</dbReference>
<evidence type="ECO:0000259" key="14">
    <source>
        <dbReference type="Pfam" id="PF02225"/>
    </source>
</evidence>
<evidence type="ECO:0000256" key="7">
    <source>
        <dbReference type="ARBA" id="ARBA00022825"/>
    </source>
</evidence>
<dbReference type="InterPro" id="IPR046450">
    <property type="entry name" value="PA_dom_sf"/>
</dbReference>
<feature type="domain" description="Inhibitor I9" evidence="15">
    <location>
        <begin position="86"/>
        <end position="136"/>
    </location>
</feature>
<feature type="active site" description="Charge relay system" evidence="8 9">
    <location>
        <position position="226"/>
    </location>
</feature>
<keyword evidence="17" id="KW-1185">Reference proteome</keyword>
<keyword evidence="3" id="KW-0964">Secreted</keyword>
<feature type="domain" description="Peptidase S8/S53" evidence="13">
    <location>
        <begin position="173"/>
        <end position="576"/>
    </location>
</feature>
<dbReference type="GO" id="GO:0004252">
    <property type="term" value="F:serine-type endopeptidase activity"/>
    <property type="evidence" value="ECO:0007669"/>
    <property type="project" value="UniProtKB-UniRule"/>
</dbReference>
<dbReference type="PROSITE" id="PS51892">
    <property type="entry name" value="SUBTILASE"/>
    <property type="match status" value="1"/>
</dbReference>
<dbReference type="InterPro" id="IPR010259">
    <property type="entry name" value="S8pro/Inhibitor_I9"/>
</dbReference>
<feature type="region of interest" description="Disordered" evidence="11">
    <location>
        <begin position="200"/>
        <end position="232"/>
    </location>
</feature>
<evidence type="ECO:0000259" key="15">
    <source>
        <dbReference type="Pfam" id="PF05922"/>
    </source>
</evidence>
<dbReference type="PROSITE" id="PS00136">
    <property type="entry name" value="SUBTILASE_ASP"/>
    <property type="match status" value="1"/>
</dbReference>
<dbReference type="PANTHER" id="PTHR43806:SF65">
    <property type="entry name" value="SERINE PROTEASE APRX"/>
    <property type="match status" value="1"/>
</dbReference>
<dbReference type="InterPro" id="IPR036852">
    <property type="entry name" value="Peptidase_S8/S53_dom_sf"/>
</dbReference>
<dbReference type="InterPro" id="IPR022398">
    <property type="entry name" value="Peptidase_S8_His-AS"/>
</dbReference>
<evidence type="ECO:0000256" key="6">
    <source>
        <dbReference type="ARBA" id="ARBA00022801"/>
    </source>
</evidence>
<sequence length="803" mass="86018">MKKIRNGSVFSIFVLVMSTVYPSLVAAENEADDPEVTLFGDHDFTSSEEETVVVELEESSVLEAAQEGLFQTRAQVDDERAKVQDDIDVLASDYEIGHEYGHVFSGFSVELPEDEIPNLLNIDGIEAVYPNMEYEVTAEDEMISIAEDEFDPLMLDSGPYIGSEEAHNLGYTGEGVTVAVIDTGVDYTHPDLQEAFGDYKGYDFVDNNDDPQETPPGDPRGGETNHGSHVAGTIAGNGLTVGIAPDAELLSYRVLGPGGSGTTADVIAGIEQAVLDGADVMNLSLGNPMNDPDFATSIALDQAMEDGVVAVTSNGNAGPDNWTVGSPGTSREAISVGASQLPYDDFSAELSSEEADYPSAEVMGYPSELDLMALNEGEFELLDAGIGAPENFEDEDFEGKIALMVRGELPFVEKVENAEDAGAEGAIIFNNVDDEEQPEVPGLPLPTVMLSLEDGQNLQSALAQGDNMVSFDLEFVQEIGETIADFSSRGPVMDTWMIKPDISAPGVNILSTVPTHDEDDPHGYASLQGTSMAAPHVAGATAVLLESNPELEVGEVRGLLMNTSESLVDPDTDEEYPFNTQGSGSIRIADALDSDSIVTPGSHSFGTFTDEDGVETARSSFTIKNQSEERQAYAFDIEFEGDPDGIDVMTSSDVALQPGESDDVRLNVQVDAGALDDGYYEGTITVESMTETIEVPTILFVSEPDYPRITSFSLEPGEGEDFEFSAHLPNGAEEFGMWVYDADSSEYIGLAYHTTNVPAGMYEDTWDGTVNGQPLPSGDYVIVGYAKQEDQTDQAESNVITIP</sequence>
<dbReference type="SUPFAM" id="SSF52025">
    <property type="entry name" value="PA domain"/>
    <property type="match status" value="1"/>
</dbReference>
<dbReference type="PROSITE" id="PS00138">
    <property type="entry name" value="SUBTILASE_SER"/>
    <property type="match status" value="1"/>
</dbReference>
<dbReference type="InterPro" id="IPR050131">
    <property type="entry name" value="Peptidase_S8_subtilisin-like"/>
</dbReference>
<gene>
    <name evidence="16" type="ORF">HNR44_002879</name>
</gene>
<evidence type="ECO:0000256" key="2">
    <source>
        <dbReference type="ARBA" id="ARBA00022512"/>
    </source>
</evidence>
<dbReference type="Gene3D" id="3.40.50.200">
    <property type="entry name" value="Peptidase S8/S53 domain"/>
    <property type="match status" value="2"/>
</dbReference>
<dbReference type="InterPro" id="IPR003137">
    <property type="entry name" value="PA_domain"/>
</dbReference>
<organism evidence="16 17">
    <name type="scientific">Geomicrobium halophilum</name>
    <dbReference type="NCBI Taxonomy" id="549000"/>
    <lineage>
        <taxon>Bacteria</taxon>
        <taxon>Bacillati</taxon>
        <taxon>Bacillota</taxon>
        <taxon>Bacilli</taxon>
        <taxon>Bacillales</taxon>
        <taxon>Geomicrobium</taxon>
    </lineage>
</organism>
<feature type="active site" description="Charge relay system" evidence="8 9">
    <location>
        <position position="182"/>
    </location>
</feature>
<comment type="caution">
    <text evidence="16">The sequence shown here is derived from an EMBL/GenBank/DDBJ whole genome shotgun (WGS) entry which is preliminary data.</text>
</comment>
<keyword evidence="6 9" id="KW-0378">Hydrolase</keyword>
<dbReference type="InterPro" id="IPR034213">
    <property type="entry name" value="S8_Vpr-like"/>
</dbReference>
<dbReference type="EMBL" id="JACHHJ010000004">
    <property type="protein sequence ID" value="MBB6450889.1"/>
    <property type="molecule type" value="Genomic_DNA"/>
</dbReference>
<dbReference type="InterPro" id="IPR023827">
    <property type="entry name" value="Peptidase_S8_Asp-AS"/>
</dbReference>
<dbReference type="Gene3D" id="3.50.30.30">
    <property type="match status" value="1"/>
</dbReference>
<keyword evidence="7 9" id="KW-0720">Serine protease</keyword>